<dbReference type="EMBL" id="ML179135">
    <property type="protein sequence ID" value="THU98492.1"/>
    <property type="molecule type" value="Genomic_DNA"/>
</dbReference>
<dbReference type="Pfam" id="PF20152">
    <property type="entry name" value="DUF6534"/>
    <property type="match status" value="1"/>
</dbReference>
<evidence type="ECO:0000259" key="1">
    <source>
        <dbReference type="Pfam" id="PF20152"/>
    </source>
</evidence>
<reference evidence="2 3" key="1">
    <citation type="journal article" date="2019" name="Nat. Ecol. Evol.">
        <title>Megaphylogeny resolves global patterns of mushroom evolution.</title>
        <authorList>
            <person name="Varga T."/>
            <person name="Krizsan K."/>
            <person name="Foldi C."/>
            <person name="Dima B."/>
            <person name="Sanchez-Garcia M."/>
            <person name="Sanchez-Ramirez S."/>
            <person name="Szollosi G.J."/>
            <person name="Szarkandi J.G."/>
            <person name="Papp V."/>
            <person name="Albert L."/>
            <person name="Andreopoulos W."/>
            <person name="Angelini C."/>
            <person name="Antonin V."/>
            <person name="Barry K.W."/>
            <person name="Bougher N.L."/>
            <person name="Buchanan P."/>
            <person name="Buyck B."/>
            <person name="Bense V."/>
            <person name="Catcheside P."/>
            <person name="Chovatia M."/>
            <person name="Cooper J."/>
            <person name="Damon W."/>
            <person name="Desjardin D."/>
            <person name="Finy P."/>
            <person name="Geml J."/>
            <person name="Haridas S."/>
            <person name="Hughes K."/>
            <person name="Justo A."/>
            <person name="Karasinski D."/>
            <person name="Kautmanova I."/>
            <person name="Kiss B."/>
            <person name="Kocsube S."/>
            <person name="Kotiranta H."/>
            <person name="LaButti K.M."/>
            <person name="Lechner B.E."/>
            <person name="Liimatainen K."/>
            <person name="Lipzen A."/>
            <person name="Lukacs Z."/>
            <person name="Mihaltcheva S."/>
            <person name="Morgado L.N."/>
            <person name="Niskanen T."/>
            <person name="Noordeloos M.E."/>
            <person name="Ohm R.A."/>
            <person name="Ortiz-Santana B."/>
            <person name="Ovrebo C."/>
            <person name="Racz N."/>
            <person name="Riley R."/>
            <person name="Savchenko A."/>
            <person name="Shiryaev A."/>
            <person name="Soop K."/>
            <person name="Spirin V."/>
            <person name="Szebenyi C."/>
            <person name="Tomsovsky M."/>
            <person name="Tulloss R.E."/>
            <person name="Uehling J."/>
            <person name="Grigoriev I.V."/>
            <person name="Vagvolgyi C."/>
            <person name="Papp T."/>
            <person name="Martin F.M."/>
            <person name="Miettinen O."/>
            <person name="Hibbett D.S."/>
            <person name="Nagy L.G."/>
        </authorList>
    </citation>
    <scope>NUCLEOTIDE SEQUENCE [LARGE SCALE GENOMIC DNA]</scope>
    <source>
        <strain evidence="2 3">CBS 962.96</strain>
    </source>
</reference>
<dbReference type="InterPro" id="IPR045339">
    <property type="entry name" value="DUF6534"/>
</dbReference>
<proteinExistence type="predicted"/>
<sequence>MIYAMERFALTTVVVVVQTIVLIAKPTSIWAMCIEFVTPQIYTNNFLATLNSRNHLRDIDCVIDSWHISSIGVRNNVIDTRPGTSQVMNISTDNGQLDVKHGGLAETLVMTDIDTETHTDGNSV</sequence>
<evidence type="ECO:0000313" key="3">
    <source>
        <dbReference type="Proteomes" id="UP000297245"/>
    </source>
</evidence>
<keyword evidence="3" id="KW-1185">Reference proteome</keyword>
<dbReference type="AlphaFoldDB" id="A0A4S8M829"/>
<protein>
    <recommendedName>
        <fullName evidence="1">DUF6534 domain-containing protein</fullName>
    </recommendedName>
</protein>
<organism evidence="2 3">
    <name type="scientific">Dendrothele bispora (strain CBS 962.96)</name>
    <dbReference type="NCBI Taxonomy" id="1314807"/>
    <lineage>
        <taxon>Eukaryota</taxon>
        <taxon>Fungi</taxon>
        <taxon>Dikarya</taxon>
        <taxon>Basidiomycota</taxon>
        <taxon>Agaricomycotina</taxon>
        <taxon>Agaricomycetes</taxon>
        <taxon>Agaricomycetidae</taxon>
        <taxon>Agaricales</taxon>
        <taxon>Agaricales incertae sedis</taxon>
        <taxon>Dendrothele</taxon>
    </lineage>
</organism>
<feature type="domain" description="DUF6534" evidence="1">
    <location>
        <begin position="1"/>
        <end position="55"/>
    </location>
</feature>
<dbReference type="OrthoDB" id="2743740at2759"/>
<dbReference type="Proteomes" id="UP000297245">
    <property type="component" value="Unassembled WGS sequence"/>
</dbReference>
<name>A0A4S8M829_DENBC</name>
<accession>A0A4S8M829</accession>
<evidence type="ECO:0000313" key="2">
    <source>
        <dbReference type="EMBL" id="THU98492.1"/>
    </source>
</evidence>
<gene>
    <name evidence="2" type="ORF">K435DRAFT_964930</name>
</gene>